<name>A0A6G0VHF5_APHCR</name>
<feature type="domain" description="Chromo shadow" evidence="3">
    <location>
        <begin position="118"/>
        <end position="182"/>
    </location>
</feature>
<dbReference type="Pfam" id="PF01393">
    <property type="entry name" value="Chromo_shadow"/>
    <property type="match status" value="1"/>
</dbReference>
<organism evidence="4 5">
    <name type="scientific">Aphis craccivora</name>
    <name type="common">Cowpea aphid</name>
    <dbReference type="NCBI Taxonomy" id="307492"/>
    <lineage>
        <taxon>Eukaryota</taxon>
        <taxon>Metazoa</taxon>
        <taxon>Ecdysozoa</taxon>
        <taxon>Arthropoda</taxon>
        <taxon>Hexapoda</taxon>
        <taxon>Insecta</taxon>
        <taxon>Pterygota</taxon>
        <taxon>Neoptera</taxon>
        <taxon>Paraneoptera</taxon>
        <taxon>Hemiptera</taxon>
        <taxon>Sternorrhyncha</taxon>
        <taxon>Aphidomorpha</taxon>
        <taxon>Aphidoidea</taxon>
        <taxon>Aphididae</taxon>
        <taxon>Aphidini</taxon>
        <taxon>Aphis</taxon>
        <taxon>Aphis</taxon>
    </lineage>
</organism>
<dbReference type="InterPro" id="IPR016197">
    <property type="entry name" value="Chromo-like_dom_sf"/>
</dbReference>
<dbReference type="EMBL" id="VUJU01017496">
    <property type="protein sequence ID" value="KAF0682650.1"/>
    <property type="molecule type" value="Genomic_DNA"/>
</dbReference>
<keyword evidence="5" id="KW-1185">Reference proteome</keyword>
<dbReference type="GO" id="GO:0005634">
    <property type="term" value="C:nucleus"/>
    <property type="evidence" value="ECO:0007669"/>
    <property type="project" value="UniProtKB-SubCell"/>
</dbReference>
<dbReference type="CDD" id="cd00034">
    <property type="entry name" value="CSD"/>
    <property type="match status" value="1"/>
</dbReference>
<protein>
    <submittedName>
        <fullName evidence="4">Sialidase-like isoform X2</fullName>
    </submittedName>
</protein>
<evidence type="ECO:0000313" key="4">
    <source>
        <dbReference type="EMBL" id="KAF0682650.1"/>
    </source>
</evidence>
<reference evidence="4 5" key="1">
    <citation type="submission" date="2019-08" db="EMBL/GenBank/DDBJ databases">
        <title>Whole genome of Aphis craccivora.</title>
        <authorList>
            <person name="Voronova N.V."/>
            <person name="Shulinski R.S."/>
            <person name="Bandarenka Y.V."/>
            <person name="Zhorov D.G."/>
            <person name="Warner D."/>
        </authorList>
    </citation>
    <scope>NUCLEOTIDE SEQUENCE [LARGE SCALE GENOMIC DNA]</scope>
    <source>
        <strain evidence="4">180601</strain>
        <tissue evidence="4">Whole Body</tissue>
    </source>
</reference>
<dbReference type="AlphaFoldDB" id="A0A6G0VHF5"/>
<comment type="subcellular location">
    <subcellularLocation>
        <location evidence="1">Nucleus</location>
    </subcellularLocation>
</comment>
<evidence type="ECO:0000256" key="1">
    <source>
        <dbReference type="ARBA" id="ARBA00004123"/>
    </source>
</evidence>
<accession>A0A6G0VHF5</accession>
<gene>
    <name evidence="4" type="ORF">FWK35_00036390</name>
</gene>
<keyword evidence="2" id="KW-0539">Nucleus</keyword>
<dbReference type="SUPFAM" id="SSF54160">
    <property type="entry name" value="Chromo domain-like"/>
    <property type="match status" value="1"/>
</dbReference>
<dbReference type="Gene3D" id="2.40.50.40">
    <property type="match status" value="1"/>
</dbReference>
<proteinExistence type="predicted"/>
<sequence length="184" mass="20815">MTAPNGNECTKKQQNNNGWLNVGSVVNVFRHSKTPQCHTRCPAKAPTHRPMLIIIYCSHTHLHVLITFQQKSTAMSSNSKTFVPVKPVAHASTSEWVVLLKRLRDDEVPELVETGDVVGYDLGFEPDNIIGATERDGQLMFLVAWKYSYDGKADLLKASEVYKRSPQVAIKFFQERFCHFPPLE</sequence>
<evidence type="ECO:0000259" key="3">
    <source>
        <dbReference type="SMART" id="SM00300"/>
    </source>
</evidence>
<evidence type="ECO:0000256" key="2">
    <source>
        <dbReference type="ARBA" id="ARBA00023242"/>
    </source>
</evidence>
<comment type="caution">
    <text evidence="4">The sequence shown here is derived from an EMBL/GenBank/DDBJ whole genome shotgun (WGS) entry which is preliminary data.</text>
</comment>
<evidence type="ECO:0000313" key="5">
    <source>
        <dbReference type="Proteomes" id="UP000478052"/>
    </source>
</evidence>
<dbReference type="InterPro" id="IPR008251">
    <property type="entry name" value="Chromo_shadow_dom"/>
</dbReference>
<dbReference type="Proteomes" id="UP000478052">
    <property type="component" value="Unassembled WGS sequence"/>
</dbReference>
<dbReference type="GO" id="GO:0005694">
    <property type="term" value="C:chromosome"/>
    <property type="evidence" value="ECO:0007669"/>
    <property type="project" value="UniProtKB-ARBA"/>
</dbReference>
<dbReference type="SMART" id="SM00300">
    <property type="entry name" value="ChSh"/>
    <property type="match status" value="1"/>
</dbReference>
<dbReference type="OrthoDB" id="433924at2759"/>